<sequence length="108" mass="12403">MTPTTIDAQLAQLDRTEKARVFQHLALDLVHAWPGVEKTPGIQGGDACIVRTRIPIWTLESYRRLGWNDERILTNFPTLREADLLYAWLYVDANRQEIEAALREQEAA</sequence>
<dbReference type="PANTHER" id="PTHR34849">
    <property type="entry name" value="SSL5025 PROTEIN"/>
    <property type="match status" value="1"/>
</dbReference>
<accession>A0A0P9HIA2</accession>
<dbReference type="AlphaFoldDB" id="A0A0P9HIA2"/>
<evidence type="ECO:0000313" key="1">
    <source>
        <dbReference type="EMBL" id="KPV54550.1"/>
    </source>
</evidence>
<dbReference type="Pfam" id="PF04255">
    <property type="entry name" value="DUF433"/>
    <property type="match status" value="1"/>
</dbReference>
<dbReference type="SUPFAM" id="SSF46689">
    <property type="entry name" value="Homeodomain-like"/>
    <property type="match status" value="1"/>
</dbReference>
<dbReference type="Proteomes" id="UP000050509">
    <property type="component" value="Unassembled WGS sequence"/>
</dbReference>
<evidence type="ECO:0000313" key="2">
    <source>
        <dbReference type="Proteomes" id="UP000050509"/>
    </source>
</evidence>
<gene>
    <name evidence="1" type="ORF">SE17_03060</name>
</gene>
<dbReference type="Gene3D" id="1.10.10.10">
    <property type="entry name" value="Winged helix-like DNA-binding domain superfamily/Winged helix DNA-binding domain"/>
    <property type="match status" value="1"/>
</dbReference>
<organism evidence="1 2">
    <name type="scientific">Kouleothrix aurantiaca</name>
    <dbReference type="NCBI Taxonomy" id="186479"/>
    <lineage>
        <taxon>Bacteria</taxon>
        <taxon>Bacillati</taxon>
        <taxon>Chloroflexota</taxon>
        <taxon>Chloroflexia</taxon>
        <taxon>Chloroflexales</taxon>
        <taxon>Roseiflexineae</taxon>
        <taxon>Roseiflexaceae</taxon>
        <taxon>Kouleothrix</taxon>
    </lineage>
</organism>
<protein>
    <recommendedName>
        <fullName evidence="3">DUF433 domain-containing protein</fullName>
    </recommendedName>
</protein>
<dbReference type="InterPro" id="IPR036388">
    <property type="entry name" value="WH-like_DNA-bd_sf"/>
</dbReference>
<comment type="caution">
    <text evidence="1">The sequence shown here is derived from an EMBL/GenBank/DDBJ whole genome shotgun (WGS) entry which is preliminary data.</text>
</comment>
<proteinExistence type="predicted"/>
<name>A0A0P9HIA2_9CHLR</name>
<keyword evidence="2" id="KW-1185">Reference proteome</keyword>
<dbReference type="InterPro" id="IPR007367">
    <property type="entry name" value="DUF433"/>
</dbReference>
<dbReference type="PANTHER" id="PTHR34849:SF4">
    <property type="entry name" value="SLR1209 PROTEIN"/>
    <property type="match status" value="1"/>
</dbReference>
<reference evidence="1 2" key="1">
    <citation type="submission" date="2015-09" db="EMBL/GenBank/DDBJ databases">
        <title>Draft genome sequence of Kouleothrix aurantiaca JCM 19913.</title>
        <authorList>
            <person name="Hemp J."/>
        </authorList>
    </citation>
    <scope>NUCLEOTIDE SEQUENCE [LARGE SCALE GENOMIC DNA]</scope>
    <source>
        <strain evidence="1 2">COM-B</strain>
    </source>
</reference>
<dbReference type="InterPro" id="IPR009057">
    <property type="entry name" value="Homeodomain-like_sf"/>
</dbReference>
<dbReference type="EMBL" id="LJCR01000040">
    <property type="protein sequence ID" value="KPV54550.1"/>
    <property type="molecule type" value="Genomic_DNA"/>
</dbReference>
<evidence type="ECO:0008006" key="3">
    <source>
        <dbReference type="Google" id="ProtNLM"/>
    </source>
</evidence>